<dbReference type="PROSITE" id="PS50071">
    <property type="entry name" value="HOMEOBOX_2"/>
    <property type="match status" value="1"/>
</dbReference>
<dbReference type="PANTHER" id="PTHR14057">
    <property type="entry name" value="TRANSCRIPTION FACTOR ONECUT"/>
    <property type="match status" value="1"/>
</dbReference>
<name>A0A8J5MS45_HOMAM</name>
<feature type="DNA-binding region" description="Homeobox" evidence="1">
    <location>
        <begin position="210"/>
        <end position="256"/>
    </location>
</feature>
<dbReference type="InterPro" id="IPR001356">
    <property type="entry name" value="HD"/>
</dbReference>
<dbReference type="EMBL" id="JAHLQT010028013">
    <property type="protein sequence ID" value="KAG7162095.1"/>
    <property type="molecule type" value="Genomic_DNA"/>
</dbReference>
<sequence length="436" mass="47715">MLTQFELLNASDGLGGDDDSGMSVSPLDGLAEYPMEQAEFEYFENSLPTDSFYDTAQSQELHQTLPPPPTGTSVGLFANPVYDPTSYDGTTIIYDQDDMVSPFTTEVTAFSDDLKPPQGISPYKEEMKVGEEDLKFNEDMSSYDGFSGSIYQSSVGTSHTHADNLGFSNLCDAFDNEPHVGPREKTIPKAWEEVNITGSGKGKIGPLQRRALDSIFSVTEKPSRGLVLHIASELGLHHLTVKNFFSNGRRRLRRAAARLSDPERTKRENERRKEKRRLTALASALSAGEGKVGAAVTSTVKVMSPQTPPADSPPPKETPVVSPERKALMEKLADKVQRSVAQRSLAADLDLLVPTSSQTLLTHSSQTFLSQPNDILAHPPNDILSQASHDILSQSTHDLLAQSPHDFLNQPTQDLTDSSSTSPAFLQSHTDPWNLF</sequence>
<feature type="region of interest" description="Disordered" evidence="3">
    <location>
        <begin position="404"/>
        <end position="436"/>
    </location>
</feature>
<dbReference type="Pfam" id="PF00046">
    <property type="entry name" value="Homeodomain"/>
    <property type="match status" value="1"/>
</dbReference>
<evidence type="ECO:0000313" key="5">
    <source>
        <dbReference type="EMBL" id="KAG7162095.1"/>
    </source>
</evidence>
<proteinExistence type="predicted"/>
<dbReference type="CDD" id="cd00086">
    <property type="entry name" value="homeodomain"/>
    <property type="match status" value="1"/>
</dbReference>
<organism evidence="5 6">
    <name type="scientific">Homarus americanus</name>
    <name type="common">American lobster</name>
    <dbReference type="NCBI Taxonomy" id="6706"/>
    <lineage>
        <taxon>Eukaryota</taxon>
        <taxon>Metazoa</taxon>
        <taxon>Ecdysozoa</taxon>
        <taxon>Arthropoda</taxon>
        <taxon>Crustacea</taxon>
        <taxon>Multicrustacea</taxon>
        <taxon>Malacostraca</taxon>
        <taxon>Eumalacostraca</taxon>
        <taxon>Eucarida</taxon>
        <taxon>Decapoda</taxon>
        <taxon>Pleocyemata</taxon>
        <taxon>Astacidea</taxon>
        <taxon>Nephropoidea</taxon>
        <taxon>Nephropidae</taxon>
        <taxon>Homarus</taxon>
    </lineage>
</organism>
<accession>A0A8J5MS45</accession>
<evidence type="ECO:0000256" key="1">
    <source>
        <dbReference type="PROSITE-ProRule" id="PRU00108"/>
    </source>
</evidence>
<dbReference type="GO" id="GO:0005634">
    <property type="term" value="C:nucleus"/>
    <property type="evidence" value="ECO:0007669"/>
    <property type="project" value="UniProtKB-SubCell"/>
</dbReference>
<gene>
    <name evidence="5" type="primary">onecut-L</name>
    <name evidence="5" type="ORF">Hamer_G010750</name>
</gene>
<feature type="domain" description="Homeobox" evidence="4">
    <location>
        <begin position="208"/>
        <end position="255"/>
    </location>
</feature>
<dbReference type="OrthoDB" id="6373202at2759"/>
<feature type="compositionally biased region" description="Pro residues" evidence="3">
    <location>
        <begin position="306"/>
        <end position="317"/>
    </location>
</feature>
<reference evidence="5" key="1">
    <citation type="journal article" date="2021" name="Sci. Adv.">
        <title>The American lobster genome reveals insights on longevity, neural, and immune adaptations.</title>
        <authorList>
            <person name="Polinski J.M."/>
            <person name="Zimin A.V."/>
            <person name="Clark K.F."/>
            <person name="Kohn A.B."/>
            <person name="Sadowski N."/>
            <person name="Timp W."/>
            <person name="Ptitsyn A."/>
            <person name="Khanna P."/>
            <person name="Romanova D.Y."/>
            <person name="Williams P."/>
            <person name="Greenwood S.J."/>
            <person name="Moroz L.L."/>
            <person name="Walt D.R."/>
            <person name="Bodnar A.G."/>
        </authorList>
    </citation>
    <scope>NUCLEOTIDE SEQUENCE</scope>
    <source>
        <strain evidence="5">GMGI-L3</strain>
    </source>
</reference>
<comment type="subcellular location">
    <subcellularLocation>
        <location evidence="1 2">Nucleus</location>
    </subcellularLocation>
</comment>
<feature type="region of interest" description="Disordered" evidence="3">
    <location>
        <begin position="256"/>
        <end position="276"/>
    </location>
</feature>
<evidence type="ECO:0000313" key="6">
    <source>
        <dbReference type="Proteomes" id="UP000747542"/>
    </source>
</evidence>
<evidence type="ECO:0000256" key="2">
    <source>
        <dbReference type="RuleBase" id="RU000682"/>
    </source>
</evidence>
<keyword evidence="1 2" id="KW-0539">Nucleus</keyword>
<dbReference type="Proteomes" id="UP000747542">
    <property type="component" value="Unassembled WGS sequence"/>
</dbReference>
<keyword evidence="1 2" id="KW-0371">Homeobox</keyword>
<feature type="region of interest" description="Disordered" evidence="3">
    <location>
        <begin position="302"/>
        <end position="324"/>
    </location>
</feature>
<evidence type="ECO:0000256" key="3">
    <source>
        <dbReference type="SAM" id="MobiDB-lite"/>
    </source>
</evidence>
<dbReference type="AlphaFoldDB" id="A0A8J5MS45"/>
<dbReference type="GO" id="GO:0000981">
    <property type="term" value="F:DNA-binding transcription factor activity, RNA polymerase II-specific"/>
    <property type="evidence" value="ECO:0007669"/>
    <property type="project" value="TreeGrafter"/>
</dbReference>
<feature type="compositionally biased region" description="Polar residues" evidence="3">
    <location>
        <begin position="409"/>
        <end position="436"/>
    </location>
</feature>
<dbReference type="PANTHER" id="PTHR14057:SF47">
    <property type="entry name" value="HOMEOBOX PROTEIN ONECUT"/>
    <property type="match status" value="1"/>
</dbReference>
<protein>
    <submittedName>
        <fullName evidence="5">Homeobox protein onecut-like</fullName>
    </submittedName>
</protein>
<comment type="caution">
    <text evidence="5">The sequence shown here is derived from an EMBL/GenBank/DDBJ whole genome shotgun (WGS) entry which is preliminary data.</text>
</comment>
<evidence type="ECO:0000259" key="4">
    <source>
        <dbReference type="PROSITE" id="PS50071"/>
    </source>
</evidence>
<dbReference type="SMART" id="SM00389">
    <property type="entry name" value="HOX"/>
    <property type="match status" value="1"/>
</dbReference>
<feature type="compositionally biased region" description="Basic and acidic residues" evidence="3">
    <location>
        <begin position="260"/>
        <end position="272"/>
    </location>
</feature>
<keyword evidence="1 2" id="KW-0238">DNA-binding</keyword>
<dbReference type="GO" id="GO:0000978">
    <property type="term" value="F:RNA polymerase II cis-regulatory region sequence-specific DNA binding"/>
    <property type="evidence" value="ECO:0007669"/>
    <property type="project" value="TreeGrafter"/>
</dbReference>
<dbReference type="InterPro" id="IPR051649">
    <property type="entry name" value="CUT_Homeobox"/>
</dbReference>
<keyword evidence="6" id="KW-1185">Reference proteome</keyword>